<proteinExistence type="inferred from homology"/>
<evidence type="ECO:0000256" key="2">
    <source>
        <dbReference type="ARBA" id="ARBA00015157"/>
    </source>
</evidence>
<dbReference type="EMBL" id="LR899009">
    <property type="protein sequence ID" value="CAD7078832.1"/>
    <property type="molecule type" value="Genomic_DNA"/>
</dbReference>
<dbReference type="InParanoid" id="A0A7R8UF36"/>
<dbReference type="InterPro" id="IPR006735">
    <property type="entry name" value="Rtf2"/>
</dbReference>
<keyword evidence="6" id="KW-1185">Reference proteome</keyword>
<dbReference type="OrthoDB" id="247013at2759"/>
<dbReference type="OMA" id="KVCTEER"/>
<dbReference type="Pfam" id="PF04641">
    <property type="entry name" value="Rtf2"/>
    <property type="match status" value="1"/>
</dbReference>
<dbReference type="GO" id="GO:0006274">
    <property type="term" value="P:DNA replication termination"/>
    <property type="evidence" value="ECO:0007669"/>
    <property type="project" value="TreeGrafter"/>
</dbReference>
<evidence type="ECO:0000313" key="6">
    <source>
        <dbReference type="Proteomes" id="UP000594454"/>
    </source>
</evidence>
<dbReference type="PANTHER" id="PTHR12775:SF0">
    <property type="entry name" value="REPLICATION TERMINATION FACTOR 2"/>
    <property type="match status" value="1"/>
</dbReference>
<organism evidence="5 6">
    <name type="scientific">Hermetia illucens</name>
    <name type="common">Black soldier fly</name>
    <dbReference type="NCBI Taxonomy" id="343691"/>
    <lineage>
        <taxon>Eukaryota</taxon>
        <taxon>Metazoa</taxon>
        <taxon>Ecdysozoa</taxon>
        <taxon>Arthropoda</taxon>
        <taxon>Hexapoda</taxon>
        <taxon>Insecta</taxon>
        <taxon>Pterygota</taxon>
        <taxon>Neoptera</taxon>
        <taxon>Endopterygota</taxon>
        <taxon>Diptera</taxon>
        <taxon>Brachycera</taxon>
        <taxon>Stratiomyomorpha</taxon>
        <taxon>Stratiomyidae</taxon>
        <taxon>Hermetiinae</taxon>
        <taxon>Hermetia</taxon>
    </lineage>
</organism>
<dbReference type="Proteomes" id="UP000594454">
    <property type="component" value="Chromosome 1"/>
</dbReference>
<evidence type="ECO:0000313" key="5">
    <source>
        <dbReference type="EMBL" id="CAD7078832.1"/>
    </source>
</evidence>
<dbReference type="AlphaFoldDB" id="A0A7R8UF36"/>
<gene>
    <name evidence="5" type="ORF">HERILL_LOCUS2080</name>
</gene>
<dbReference type="CDD" id="cd16653">
    <property type="entry name" value="RING-like_Rtf2"/>
    <property type="match status" value="1"/>
</dbReference>
<evidence type="ECO:0000256" key="3">
    <source>
        <dbReference type="ARBA" id="ARBA00030367"/>
    </source>
</evidence>
<dbReference type="InterPro" id="IPR027799">
    <property type="entry name" value="Rtf2_RING-finger"/>
</dbReference>
<feature type="compositionally biased region" description="Basic and acidic residues" evidence="4">
    <location>
        <begin position="192"/>
        <end position="203"/>
    </location>
</feature>
<reference evidence="5 6" key="1">
    <citation type="submission" date="2020-11" db="EMBL/GenBank/DDBJ databases">
        <authorList>
            <person name="Wallbank WR R."/>
            <person name="Pardo Diaz C."/>
            <person name="Kozak K."/>
            <person name="Martin S."/>
            <person name="Jiggins C."/>
            <person name="Moest M."/>
            <person name="Warren A I."/>
            <person name="Generalovic N T."/>
            <person name="Byers J.R.P. K."/>
            <person name="Montejo-Kovacevich G."/>
            <person name="Yen C E."/>
        </authorList>
    </citation>
    <scope>NUCLEOTIDE SEQUENCE [LARGE SCALE GENOMIC DNA]</scope>
</reference>
<feature type="region of interest" description="Disordered" evidence="4">
    <location>
        <begin position="186"/>
        <end position="213"/>
    </location>
</feature>
<sequence length="294" mass="33255">MGCDGGTIPRRDELVRLKKKPEQKDKDAERQFRWLHCALTQQRLQQPIVMCGLGRLYSKQNIIEQLLEKDKMPESCSHIRSLKDVKNLNLTPNPAFKDDEKSEGILDTRSAPFICKLIGLEMSGKFRFVALWTCGCVFSERALKEVKSNVCALCQTPFQEQDVVILNGTDEEVDLMRVKMEARVARRKAAKKEKSSTKNKSDSAEPSTSKATIDDTIKVDTNTTALGKPAKSKVVLPAKRVGTLEDPAIKKLKTEYSVAKDPKATDVYKSLFTTHKSEQEQSRAHWVTYNPFYN</sequence>
<comment type="similarity">
    <text evidence="1">Belongs to the rtf2 family.</text>
</comment>
<evidence type="ECO:0000256" key="1">
    <source>
        <dbReference type="ARBA" id="ARBA00009885"/>
    </source>
</evidence>
<dbReference type="GO" id="GO:0005634">
    <property type="term" value="C:nucleus"/>
    <property type="evidence" value="ECO:0007669"/>
    <property type="project" value="TreeGrafter"/>
</dbReference>
<accession>A0A7R8UF36</accession>
<name>A0A7R8UF36_HERIL</name>
<dbReference type="PANTHER" id="PTHR12775">
    <property type="entry name" value="PROTEIN C20ORF43 HOMOLOG"/>
    <property type="match status" value="1"/>
</dbReference>
<evidence type="ECO:0000256" key="4">
    <source>
        <dbReference type="SAM" id="MobiDB-lite"/>
    </source>
</evidence>
<dbReference type="FunCoup" id="A0A7R8UF36">
    <property type="interactions" value="2411"/>
</dbReference>
<protein>
    <recommendedName>
        <fullName evidence="2">Replication termination factor 2</fullName>
    </recommendedName>
    <alternativeName>
        <fullName evidence="3">Replication termination factor 2 domain-containing protein 1</fullName>
    </alternativeName>
</protein>